<organism evidence="14 15">
    <name type="scientific">Bariatricus massiliensis</name>
    <dbReference type="NCBI Taxonomy" id="1745713"/>
    <lineage>
        <taxon>Bacteria</taxon>
        <taxon>Bacillati</taxon>
        <taxon>Bacillota</taxon>
        <taxon>Clostridia</taxon>
        <taxon>Lachnospirales</taxon>
        <taxon>Lachnospiraceae</taxon>
        <taxon>Bariatricus</taxon>
    </lineage>
</organism>
<evidence type="ECO:0000256" key="5">
    <source>
        <dbReference type="ARBA" id="ARBA00022553"/>
    </source>
</evidence>
<dbReference type="CDD" id="cd00082">
    <property type="entry name" value="HisKA"/>
    <property type="match status" value="1"/>
</dbReference>
<evidence type="ECO:0000256" key="3">
    <source>
        <dbReference type="ARBA" id="ARBA00012438"/>
    </source>
</evidence>
<evidence type="ECO:0000256" key="4">
    <source>
        <dbReference type="ARBA" id="ARBA00022475"/>
    </source>
</evidence>
<gene>
    <name evidence="14" type="ORF">LIZ65_06195</name>
</gene>
<dbReference type="GO" id="GO:0016301">
    <property type="term" value="F:kinase activity"/>
    <property type="evidence" value="ECO:0007669"/>
    <property type="project" value="UniProtKB-KW"/>
</dbReference>
<keyword evidence="10" id="KW-0902">Two-component regulatory system</keyword>
<keyword evidence="5" id="KW-0597">Phosphoprotein</keyword>
<dbReference type="PRINTS" id="PR00344">
    <property type="entry name" value="BCTRLSENSOR"/>
</dbReference>
<evidence type="ECO:0000256" key="6">
    <source>
        <dbReference type="ARBA" id="ARBA00022679"/>
    </source>
</evidence>
<dbReference type="RefSeq" id="WP_066736139.1">
    <property type="nucleotide sequence ID" value="NZ_JAJCIQ010000002.1"/>
</dbReference>
<dbReference type="EMBL" id="JAJCIS010000002">
    <property type="protein sequence ID" value="MCB7386874.1"/>
    <property type="molecule type" value="Genomic_DNA"/>
</dbReference>
<dbReference type="SMART" id="SM00387">
    <property type="entry name" value="HATPase_c"/>
    <property type="match status" value="1"/>
</dbReference>
<evidence type="ECO:0000256" key="7">
    <source>
        <dbReference type="ARBA" id="ARBA00022692"/>
    </source>
</evidence>
<comment type="caution">
    <text evidence="14">The sequence shown here is derived from an EMBL/GenBank/DDBJ whole genome shotgun (WGS) entry which is preliminary data.</text>
</comment>
<dbReference type="InterPro" id="IPR003661">
    <property type="entry name" value="HisK_dim/P_dom"/>
</dbReference>
<dbReference type="InterPro" id="IPR036890">
    <property type="entry name" value="HATPase_C_sf"/>
</dbReference>
<keyword evidence="11 12" id="KW-0472">Membrane</keyword>
<dbReference type="EC" id="2.7.13.3" evidence="3"/>
<evidence type="ECO:0000256" key="10">
    <source>
        <dbReference type="ARBA" id="ARBA00023012"/>
    </source>
</evidence>
<name>A0ABS8DGD8_9FIRM</name>
<evidence type="ECO:0000256" key="12">
    <source>
        <dbReference type="SAM" id="Phobius"/>
    </source>
</evidence>
<dbReference type="SUPFAM" id="SSF55874">
    <property type="entry name" value="ATPase domain of HSP90 chaperone/DNA topoisomerase II/histidine kinase"/>
    <property type="match status" value="1"/>
</dbReference>
<dbReference type="PROSITE" id="PS50109">
    <property type="entry name" value="HIS_KIN"/>
    <property type="match status" value="1"/>
</dbReference>
<feature type="transmembrane region" description="Helical" evidence="12">
    <location>
        <begin position="12"/>
        <end position="29"/>
    </location>
</feature>
<dbReference type="InterPro" id="IPR036097">
    <property type="entry name" value="HisK_dim/P_sf"/>
</dbReference>
<dbReference type="InterPro" id="IPR005467">
    <property type="entry name" value="His_kinase_dom"/>
</dbReference>
<dbReference type="PANTHER" id="PTHR45453:SF2">
    <property type="entry name" value="HISTIDINE KINASE"/>
    <property type="match status" value="1"/>
</dbReference>
<protein>
    <recommendedName>
        <fullName evidence="3">histidine kinase</fullName>
        <ecNumber evidence="3">2.7.13.3</ecNumber>
    </recommendedName>
</protein>
<keyword evidence="8 14" id="KW-0418">Kinase</keyword>
<evidence type="ECO:0000313" key="14">
    <source>
        <dbReference type="EMBL" id="MCB7386874.1"/>
    </source>
</evidence>
<dbReference type="InterPro" id="IPR003594">
    <property type="entry name" value="HATPase_dom"/>
</dbReference>
<dbReference type="Pfam" id="PF02518">
    <property type="entry name" value="HATPase_c"/>
    <property type="match status" value="1"/>
</dbReference>
<comment type="catalytic activity">
    <reaction evidence="1">
        <text>ATP + protein L-histidine = ADP + protein N-phospho-L-histidine.</text>
        <dbReference type="EC" id="2.7.13.3"/>
    </reaction>
</comment>
<evidence type="ECO:0000256" key="11">
    <source>
        <dbReference type="ARBA" id="ARBA00023136"/>
    </source>
</evidence>
<proteinExistence type="predicted"/>
<dbReference type="Proteomes" id="UP001299546">
    <property type="component" value="Unassembled WGS sequence"/>
</dbReference>
<evidence type="ECO:0000313" key="15">
    <source>
        <dbReference type="Proteomes" id="UP001299546"/>
    </source>
</evidence>
<keyword evidence="9 12" id="KW-1133">Transmembrane helix</keyword>
<keyword evidence="7 12" id="KW-0812">Transmembrane</keyword>
<comment type="subcellular location">
    <subcellularLocation>
        <location evidence="2">Cell membrane</location>
        <topology evidence="2">Multi-pass membrane protein</topology>
    </subcellularLocation>
</comment>
<evidence type="ECO:0000256" key="2">
    <source>
        <dbReference type="ARBA" id="ARBA00004651"/>
    </source>
</evidence>
<dbReference type="Gene3D" id="3.30.565.10">
    <property type="entry name" value="Histidine kinase-like ATPase, C-terminal domain"/>
    <property type="match status" value="1"/>
</dbReference>
<evidence type="ECO:0000256" key="9">
    <source>
        <dbReference type="ARBA" id="ARBA00022989"/>
    </source>
</evidence>
<evidence type="ECO:0000259" key="13">
    <source>
        <dbReference type="PROSITE" id="PS50109"/>
    </source>
</evidence>
<evidence type="ECO:0000256" key="8">
    <source>
        <dbReference type="ARBA" id="ARBA00022777"/>
    </source>
</evidence>
<dbReference type="InterPro" id="IPR050351">
    <property type="entry name" value="BphY/WalK/GraS-like"/>
</dbReference>
<dbReference type="InterPro" id="IPR004358">
    <property type="entry name" value="Sig_transdc_His_kin-like_C"/>
</dbReference>
<dbReference type="SUPFAM" id="SSF47384">
    <property type="entry name" value="Homodimeric domain of signal transducing histidine kinase"/>
    <property type="match status" value="1"/>
</dbReference>
<reference evidence="14 15" key="1">
    <citation type="submission" date="2021-10" db="EMBL/GenBank/DDBJ databases">
        <title>Collection of gut derived symbiotic bacterial strains cultured from healthy donors.</title>
        <authorList>
            <person name="Lin H."/>
            <person name="Littmann E."/>
            <person name="Kohout C."/>
            <person name="Pamer E.G."/>
        </authorList>
    </citation>
    <scope>NUCLEOTIDE SEQUENCE [LARGE SCALE GENOMIC DNA]</scope>
    <source>
        <strain evidence="14 15">DFI.1.165</strain>
    </source>
</reference>
<feature type="domain" description="Histidine kinase" evidence="13">
    <location>
        <begin position="126"/>
        <end position="333"/>
    </location>
</feature>
<keyword evidence="4" id="KW-1003">Cell membrane</keyword>
<dbReference type="PANTHER" id="PTHR45453">
    <property type="entry name" value="PHOSPHATE REGULON SENSOR PROTEIN PHOR"/>
    <property type="match status" value="1"/>
</dbReference>
<accession>A0ABS8DGD8</accession>
<evidence type="ECO:0000256" key="1">
    <source>
        <dbReference type="ARBA" id="ARBA00000085"/>
    </source>
</evidence>
<feature type="transmembrane region" description="Helical" evidence="12">
    <location>
        <begin position="35"/>
        <end position="54"/>
    </location>
</feature>
<sequence length="341" mass="38809">MRFIEYVADKWVSVVIFVIVFICGGGLLMLIETPFAVACVVEGFYAAGFFLILIQDYAARRGFYDRLLEATEGVEEISYLSEFLEEPNFLEGRLLCRILKKDEKYMNDRLAANEQELQEYKDYVETWAHEIKTPIAVSRLIMENNRDDTTRSLAEEMDKLEGFVEQMLYYSKGSSLNGDYRMRVIPLKDLVMKAIKGQAKYMIAEKVTPRFENLDYEVLTDSRWIHFILNQIIANGIKYHTDERKAELVFSASRTGKTITLSIADNGIGIPPEDIERVRRKGFTGENGRKYGKSTGMGLYICDTLCRKLGTELIVSSKVGEGTVVSLRLAVAPEEINSNIS</sequence>
<keyword evidence="6" id="KW-0808">Transferase</keyword>
<keyword evidence="15" id="KW-1185">Reference proteome</keyword>